<evidence type="ECO:0000256" key="4">
    <source>
        <dbReference type="SAM" id="MobiDB-lite"/>
    </source>
</evidence>
<keyword evidence="7" id="KW-1185">Reference proteome</keyword>
<accession>A0A1Y1SCQ1</accession>
<comment type="cofactor">
    <cofactor evidence="1">
        <name>Mg(2+)</name>
        <dbReference type="ChEBI" id="CHEBI:18420"/>
    </cofactor>
</comment>
<protein>
    <recommendedName>
        <fullName evidence="2">diguanylate cyclase</fullName>
        <ecNumber evidence="2">2.7.7.65</ecNumber>
    </recommendedName>
</protein>
<dbReference type="GO" id="GO:0043709">
    <property type="term" value="P:cell adhesion involved in single-species biofilm formation"/>
    <property type="evidence" value="ECO:0007669"/>
    <property type="project" value="TreeGrafter"/>
</dbReference>
<feature type="coiled-coil region" evidence="3">
    <location>
        <begin position="256"/>
        <end position="290"/>
    </location>
</feature>
<dbReference type="NCBIfam" id="TIGR00254">
    <property type="entry name" value="GGDEF"/>
    <property type="match status" value="1"/>
</dbReference>
<dbReference type="InterPro" id="IPR050469">
    <property type="entry name" value="Diguanylate_Cyclase"/>
</dbReference>
<feature type="region of interest" description="Disordered" evidence="4">
    <location>
        <begin position="93"/>
        <end position="112"/>
    </location>
</feature>
<dbReference type="RefSeq" id="WP_083562771.1">
    <property type="nucleotide sequence ID" value="NZ_AQQV01000003.1"/>
</dbReference>
<reference evidence="6 7" key="1">
    <citation type="submission" date="2013-04" db="EMBL/GenBank/DDBJ databases">
        <title>Oceanococcus atlanticus 22II-S10r2 Genome Sequencing.</title>
        <authorList>
            <person name="Lai Q."/>
            <person name="Li G."/>
            <person name="Shao Z."/>
        </authorList>
    </citation>
    <scope>NUCLEOTIDE SEQUENCE [LARGE SCALE GENOMIC DNA]</scope>
    <source>
        <strain evidence="6 7">22II-S10r2</strain>
    </source>
</reference>
<dbReference type="InterPro" id="IPR043128">
    <property type="entry name" value="Rev_trsase/Diguanyl_cyclase"/>
</dbReference>
<dbReference type="EMBL" id="AQQV01000003">
    <property type="protein sequence ID" value="ORE86427.1"/>
    <property type="molecule type" value="Genomic_DNA"/>
</dbReference>
<dbReference type="InterPro" id="IPR029787">
    <property type="entry name" value="Nucleotide_cyclase"/>
</dbReference>
<proteinExistence type="predicted"/>
<evidence type="ECO:0000256" key="1">
    <source>
        <dbReference type="ARBA" id="ARBA00001946"/>
    </source>
</evidence>
<dbReference type="PANTHER" id="PTHR45138">
    <property type="entry name" value="REGULATORY COMPONENTS OF SENSORY TRANSDUCTION SYSTEM"/>
    <property type="match status" value="1"/>
</dbReference>
<dbReference type="Gene3D" id="3.30.70.270">
    <property type="match status" value="1"/>
</dbReference>
<sequence length="452" mass="50470">MAAGGKDTSSDDDLSWRQRYYNELEALENQLQGSLGAQDALRRLSGRLCIAAQGQSQTLDQILDDTLLALRDQEPPESLDVLVRALTKAIETLDTPGQTQPVEAPEETPSDALHSARRSVIELIDHLDFDGEDKTRAGRLRVQLHEVSDAAQLQQLIESLSTLIRHRHQRMSELAGNLRALIRRISTRLTDVTDHLAREDKARHDSEANSDSLNASIQDQLRDLTRRSREAADLNSLQRAVEQQISRVDQHLLTFRERERELAAAYRERADNLKERIGELETAMRQERERALTDVLTGIPNRAAYQQAAPVFIKGSRRAGRPLCLVVWDIDHFKSINDVHGHQTGDRAITLVARYIYKSLGEKTFTARIGGEEFLSLLPDITARDLQDKLEPVRAGVSALKLEAGAALVSLSVSCGGVELRADDDLDAAYQRADTALYEAKRAGRNCVRVVD</sequence>
<dbReference type="Pfam" id="PF00990">
    <property type="entry name" value="GGDEF"/>
    <property type="match status" value="1"/>
</dbReference>
<evidence type="ECO:0000256" key="2">
    <source>
        <dbReference type="ARBA" id="ARBA00012528"/>
    </source>
</evidence>
<evidence type="ECO:0000313" key="6">
    <source>
        <dbReference type="EMBL" id="ORE86427.1"/>
    </source>
</evidence>
<dbReference type="OrthoDB" id="9812260at2"/>
<name>A0A1Y1SCQ1_9GAMM</name>
<evidence type="ECO:0000313" key="7">
    <source>
        <dbReference type="Proteomes" id="UP000192342"/>
    </source>
</evidence>
<organism evidence="6 7">
    <name type="scientific">Oceanococcus atlanticus</name>
    <dbReference type="NCBI Taxonomy" id="1317117"/>
    <lineage>
        <taxon>Bacteria</taxon>
        <taxon>Pseudomonadati</taxon>
        <taxon>Pseudomonadota</taxon>
        <taxon>Gammaproteobacteria</taxon>
        <taxon>Chromatiales</taxon>
        <taxon>Oceanococcaceae</taxon>
        <taxon>Oceanococcus</taxon>
    </lineage>
</organism>
<dbReference type="Proteomes" id="UP000192342">
    <property type="component" value="Unassembled WGS sequence"/>
</dbReference>
<gene>
    <name evidence="6" type="ORF">ATO7_14058</name>
</gene>
<dbReference type="GO" id="GO:0005886">
    <property type="term" value="C:plasma membrane"/>
    <property type="evidence" value="ECO:0007669"/>
    <property type="project" value="TreeGrafter"/>
</dbReference>
<dbReference type="SMART" id="SM00267">
    <property type="entry name" value="GGDEF"/>
    <property type="match status" value="1"/>
</dbReference>
<feature type="domain" description="GGDEF" evidence="5">
    <location>
        <begin position="321"/>
        <end position="452"/>
    </location>
</feature>
<dbReference type="PANTHER" id="PTHR45138:SF24">
    <property type="entry name" value="DIGUANYLATE CYCLASE DGCC-RELATED"/>
    <property type="match status" value="1"/>
</dbReference>
<dbReference type="InterPro" id="IPR000160">
    <property type="entry name" value="GGDEF_dom"/>
</dbReference>
<evidence type="ECO:0000259" key="5">
    <source>
        <dbReference type="PROSITE" id="PS50887"/>
    </source>
</evidence>
<dbReference type="STRING" id="1317117.ATO7_14058"/>
<dbReference type="EC" id="2.7.7.65" evidence="2"/>
<evidence type="ECO:0000256" key="3">
    <source>
        <dbReference type="SAM" id="Coils"/>
    </source>
</evidence>
<dbReference type="PROSITE" id="PS50887">
    <property type="entry name" value="GGDEF"/>
    <property type="match status" value="1"/>
</dbReference>
<dbReference type="GO" id="GO:1902201">
    <property type="term" value="P:negative regulation of bacterial-type flagellum-dependent cell motility"/>
    <property type="evidence" value="ECO:0007669"/>
    <property type="project" value="TreeGrafter"/>
</dbReference>
<comment type="caution">
    <text evidence="6">The sequence shown here is derived from an EMBL/GenBank/DDBJ whole genome shotgun (WGS) entry which is preliminary data.</text>
</comment>
<dbReference type="AlphaFoldDB" id="A0A1Y1SCQ1"/>
<keyword evidence="3" id="KW-0175">Coiled coil</keyword>
<dbReference type="SUPFAM" id="SSF55073">
    <property type="entry name" value="Nucleotide cyclase"/>
    <property type="match status" value="1"/>
</dbReference>
<dbReference type="FunFam" id="3.30.70.270:FF:000001">
    <property type="entry name" value="Diguanylate cyclase domain protein"/>
    <property type="match status" value="1"/>
</dbReference>
<dbReference type="GO" id="GO:0052621">
    <property type="term" value="F:diguanylate cyclase activity"/>
    <property type="evidence" value="ECO:0007669"/>
    <property type="project" value="UniProtKB-EC"/>
</dbReference>
<dbReference type="CDD" id="cd01949">
    <property type="entry name" value="GGDEF"/>
    <property type="match status" value="1"/>
</dbReference>